<dbReference type="AlphaFoldDB" id="A0A1R3GBG8"/>
<protein>
    <submittedName>
        <fullName evidence="2">Uncharacterized protein</fullName>
    </submittedName>
</protein>
<feature type="region of interest" description="Disordered" evidence="1">
    <location>
        <begin position="1"/>
        <end position="37"/>
    </location>
</feature>
<organism evidence="2 3">
    <name type="scientific">Corchorus olitorius</name>
    <dbReference type="NCBI Taxonomy" id="93759"/>
    <lineage>
        <taxon>Eukaryota</taxon>
        <taxon>Viridiplantae</taxon>
        <taxon>Streptophyta</taxon>
        <taxon>Embryophyta</taxon>
        <taxon>Tracheophyta</taxon>
        <taxon>Spermatophyta</taxon>
        <taxon>Magnoliopsida</taxon>
        <taxon>eudicotyledons</taxon>
        <taxon>Gunneridae</taxon>
        <taxon>Pentapetalae</taxon>
        <taxon>rosids</taxon>
        <taxon>malvids</taxon>
        <taxon>Malvales</taxon>
        <taxon>Malvaceae</taxon>
        <taxon>Grewioideae</taxon>
        <taxon>Apeibeae</taxon>
        <taxon>Corchorus</taxon>
    </lineage>
</organism>
<feature type="compositionally biased region" description="Basic residues" evidence="1">
    <location>
        <begin position="1"/>
        <end position="12"/>
    </location>
</feature>
<evidence type="ECO:0000313" key="2">
    <source>
        <dbReference type="EMBL" id="OMO55438.1"/>
    </source>
</evidence>
<evidence type="ECO:0000313" key="3">
    <source>
        <dbReference type="Proteomes" id="UP000187203"/>
    </source>
</evidence>
<proteinExistence type="predicted"/>
<reference evidence="3" key="1">
    <citation type="submission" date="2013-09" db="EMBL/GenBank/DDBJ databases">
        <title>Corchorus olitorius genome sequencing.</title>
        <authorList>
            <person name="Alam M."/>
            <person name="Haque M.S."/>
            <person name="Islam M.S."/>
            <person name="Emdad E.M."/>
            <person name="Islam M.M."/>
            <person name="Ahmed B."/>
            <person name="Halim A."/>
            <person name="Hossen Q.M.M."/>
            <person name="Hossain M.Z."/>
            <person name="Ahmed R."/>
            <person name="Khan M.M."/>
            <person name="Islam R."/>
            <person name="Rashid M.M."/>
            <person name="Khan S.A."/>
            <person name="Rahman M.S."/>
            <person name="Alam M."/>
            <person name="Yahiya A.S."/>
            <person name="Khan M.S."/>
            <person name="Azam M.S."/>
            <person name="Haque T."/>
            <person name="Lashkar M.Z.H."/>
            <person name="Akhand A.I."/>
            <person name="Morshed G."/>
            <person name="Roy S."/>
            <person name="Uddin K.S."/>
            <person name="Rabeya T."/>
            <person name="Hossain A.S."/>
            <person name="Chowdhury A."/>
            <person name="Snigdha A.R."/>
            <person name="Mortoza M.S."/>
            <person name="Matin S.A."/>
            <person name="Hoque S.M.E."/>
            <person name="Islam M.K."/>
            <person name="Roy D.K."/>
            <person name="Haider R."/>
            <person name="Moosa M.M."/>
            <person name="Elias S.M."/>
            <person name="Hasan A.M."/>
            <person name="Jahan S."/>
            <person name="Shafiuddin M."/>
            <person name="Mahmood N."/>
            <person name="Shommy N.S."/>
        </authorList>
    </citation>
    <scope>NUCLEOTIDE SEQUENCE [LARGE SCALE GENOMIC DNA]</scope>
    <source>
        <strain evidence="3">cv. O-4</strain>
    </source>
</reference>
<sequence>MTSSTRRNHLYGRAHNIDDGVSEQASQRRSFREGGNHEDWVNKVEIKAQEN</sequence>
<dbReference type="EMBL" id="AWUE01022956">
    <property type="protein sequence ID" value="OMO55438.1"/>
    <property type="molecule type" value="Genomic_DNA"/>
</dbReference>
<dbReference type="Proteomes" id="UP000187203">
    <property type="component" value="Unassembled WGS sequence"/>
</dbReference>
<keyword evidence="3" id="KW-1185">Reference proteome</keyword>
<comment type="caution">
    <text evidence="2">The sequence shown here is derived from an EMBL/GenBank/DDBJ whole genome shotgun (WGS) entry which is preliminary data.</text>
</comment>
<name>A0A1R3GBG8_9ROSI</name>
<gene>
    <name evidence="2" type="ORF">COLO4_35992</name>
</gene>
<evidence type="ECO:0000256" key="1">
    <source>
        <dbReference type="SAM" id="MobiDB-lite"/>
    </source>
</evidence>
<accession>A0A1R3GBG8</accession>